<dbReference type="SUPFAM" id="SSF103378">
    <property type="entry name" value="2-methylcitrate dehydratase PrpD"/>
    <property type="match status" value="1"/>
</dbReference>
<dbReference type="RefSeq" id="WP_188408215.1">
    <property type="nucleotide sequence ID" value="NZ_BMCP01000001.1"/>
</dbReference>
<keyword evidence="5" id="KW-1185">Reference proteome</keyword>
<sequence length="476" mass="50994">MPANASSPAMKAGYEGADSADVIAEHLAQVSFTDLPESVVAATKRNILDTLACMMAGTVSVDVKAIHDLVRHWGGRESCTVVGGGGLKIPPENAVFANGATVHQFDFDDTHDVAVCHPTSASLSCALAAAEEKGKVSGRELITAVALGNDLIGRIGLAIHGNTSSFPWFRAPVIGLFGATAAAAKIMGASERQHAEALGLTLPQVAGTWASLHHGGSSVRSIRDGLAYRDGVVAAALAMRGVRGDRRVFDGPYGYYNVFFRGEYDRSTLVGDLGKHYESDRISLKPWPSIRHLHALYTALTGLMEEHRLGFDDIESVTAVVGRINQALCVPTEPGMVPDRRIDLLCNLPFGLGATILHGNTKLAIYNDPALADDVIARGVPKVRWRYDERQNGPWTFEPGRVEVVTRDGRKLEATSTTALGHPDNPMSTERRHAKVFDCAANAATPIPVERAQQIIDLVERLDELEDVSSLAALLA</sequence>
<evidence type="ECO:0000259" key="2">
    <source>
        <dbReference type="Pfam" id="PF03972"/>
    </source>
</evidence>
<accession>A0A8J2YFU8</accession>
<dbReference type="InterPro" id="IPR045336">
    <property type="entry name" value="MmgE_PrpD_N"/>
</dbReference>
<dbReference type="InterPro" id="IPR042188">
    <property type="entry name" value="MmgE/PrpD_sf_2"/>
</dbReference>
<gene>
    <name evidence="4" type="ORF">GCM10007276_06050</name>
</gene>
<comment type="caution">
    <text evidence="4">The sequence shown here is derived from an EMBL/GenBank/DDBJ whole genome shotgun (WGS) entry which is preliminary data.</text>
</comment>
<dbReference type="Gene3D" id="3.30.1330.120">
    <property type="entry name" value="2-methylcitrate dehydratase PrpD"/>
    <property type="match status" value="1"/>
</dbReference>
<dbReference type="Proteomes" id="UP000602745">
    <property type="component" value="Unassembled WGS sequence"/>
</dbReference>
<dbReference type="Gene3D" id="1.10.4100.10">
    <property type="entry name" value="2-methylcitrate dehydratase PrpD"/>
    <property type="match status" value="1"/>
</dbReference>
<evidence type="ECO:0000313" key="4">
    <source>
        <dbReference type="EMBL" id="GGE31674.1"/>
    </source>
</evidence>
<dbReference type="AlphaFoldDB" id="A0A8J2YFU8"/>
<feature type="domain" description="MmgE/PrpD C-terminal" evidence="3">
    <location>
        <begin position="287"/>
        <end position="458"/>
    </location>
</feature>
<dbReference type="Pfam" id="PF19305">
    <property type="entry name" value="MmgE_PrpD_C"/>
    <property type="match status" value="1"/>
</dbReference>
<dbReference type="InterPro" id="IPR036148">
    <property type="entry name" value="MmgE/PrpD_sf"/>
</dbReference>
<dbReference type="InterPro" id="IPR042183">
    <property type="entry name" value="MmgE/PrpD_sf_1"/>
</dbReference>
<evidence type="ECO:0000259" key="3">
    <source>
        <dbReference type="Pfam" id="PF19305"/>
    </source>
</evidence>
<dbReference type="InterPro" id="IPR045337">
    <property type="entry name" value="MmgE_PrpD_C"/>
</dbReference>
<dbReference type="GO" id="GO:0016829">
    <property type="term" value="F:lyase activity"/>
    <property type="evidence" value="ECO:0007669"/>
    <property type="project" value="InterPro"/>
</dbReference>
<dbReference type="PANTHER" id="PTHR16943:SF8">
    <property type="entry name" value="2-METHYLCITRATE DEHYDRATASE"/>
    <property type="match status" value="1"/>
</dbReference>
<dbReference type="Pfam" id="PF03972">
    <property type="entry name" value="MmgE_PrpD_N"/>
    <property type="match status" value="1"/>
</dbReference>
<reference evidence="4" key="1">
    <citation type="journal article" date="2014" name="Int. J. Syst. Evol. Microbiol.">
        <title>Complete genome sequence of Corynebacterium casei LMG S-19264T (=DSM 44701T), isolated from a smear-ripened cheese.</title>
        <authorList>
            <consortium name="US DOE Joint Genome Institute (JGI-PGF)"/>
            <person name="Walter F."/>
            <person name="Albersmeier A."/>
            <person name="Kalinowski J."/>
            <person name="Ruckert C."/>
        </authorList>
    </citation>
    <scope>NUCLEOTIDE SEQUENCE</scope>
    <source>
        <strain evidence="4">CCM 7684</strain>
    </source>
</reference>
<comment type="similarity">
    <text evidence="1">Belongs to the PrpD family.</text>
</comment>
<evidence type="ECO:0000256" key="1">
    <source>
        <dbReference type="ARBA" id="ARBA00006174"/>
    </source>
</evidence>
<evidence type="ECO:0008006" key="6">
    <source>
        <dbReference type="Google" id="ProtNLM"/>
    </source>
</evidence>
<dbReference type="PANTHER" id="PTHR16943">
    <property type="entry name" value="2-METHYLCITRATE DEHYDRATASE-RELATED"/>
    <property type="match status" value="1"/>
</dbReference>
<proteinExistence type="inferred from homology"/>
<evidence type="ECO:0000313" key="5">
    <source>
        <dbReference type="Proteomes" id="UP000602745"/>
    </source>
</evidence>
<dbReference type="InterPro" id="IPR005656">
    <property type="entry name" value="MmgE_PrpD"/>
</dbReference>
<dbReference type="EMBL" id="BMCP01000001">
    <property type="protein sequence ID" value="GGE31674.1"/>
    <property type="molecule type" value="Genomic_DNA"/>
</dbReference>
<organism evidence="4 5">
    <name type="scientific">Agaricicola taiwanensis</name>
    <dbReference type="NCBI Taxonomy" id="591372"/>
    <lineage>
        <taxon>Bacteria</taxon>
        <taxon>Pseudomonadati</taxon>
        <taxon>Pseudomonadota</taxon>
        <taxon>Alphaproteobacteria</taxon>
        <taxon>Rhodobacterales</taxon>
        <taxon>Paracoccaceae</taxon>
        <taxon>Agaricicola</taxon>
    </lineage>
</organism>
<name>A0A8J2YFU8_9RHOB</name>
<feature type="domain" description="MmgE/PrpD N-terminal" evidence="2">
    <location>
        <begin position="23"/>
        <end position="263"/>
    </location>
</feature>
<reference evidence="4" key="2">
    <citation type="submission" date="2020-09" db="EMBL/GenBank/DDBJ databases">
        <authorList>
            <person name="Sun Q."/>
            <person name="Sedlacek I."/>
        </authorList>
    </citation>
    <scope>NUCLEOTIDE SEQUENCE</scope>
    <source>
        <strain evidence="4">CCM 7684</strain>
    </source>
</reference>
<protein>
    <recommendedName>
        <fullName evidence="6">MmgE/PrpD family protein</fullName>
    </recommendedName>
</protein>